<keyword evidence="1" id="KW-0863">Zinc-finger</keyword>
<reference evidence="3 6" key="1">
    <citation type="submission" date="2021-11" db="EMBL/GenBank/DDBJ databases">
        <title>Draft genome sequence of Capnocytophaga sp. strain KC07075 isolated from cat oral cavity.</title>
        <authorList>
            <person name="Suzuki M."/>
            <person name="Imaoka K."/>
            <person name="Kimura M."/>
            <person name="Morikawa S."/>
            <person name="Maeda K."/>
        </authorList>
    </citation>
    <scope>NUCLEOTIDE SEQUENCE</scope>
    <source>
        <strain evidence="3">KC07075</strain>
        <strain evidence="4 6">KC07079</strain>
    </source>
</reference>
<keyword evidence="6" id="KW-1185">Reference proteome</keyword>
<organism evidence="3 5">
    <name type="scientific">Capnocytophaga catalasegens</name>
    <dbReference type="NCBI Taxonomy" id="1004260"/>
    <lineage>
        <taxon>Bacteria</taxon>
        <taxon>Pseudomonadati</taxon>
        <taxon>Bacteroidota</taxon>
        <taxon>Flavobacteriia</taxon>
        <taxon>Flavobacteriales</taxon>
        <taxon>Flavobacteriaceae</taxon>
        <taxon>Capnocytophaga</taxon>
    </lineage>
</organism>
<protein>
    <recommendedName>
        <fullName evidence="2">SWIM-type domain-containing protein</fullName>
    </recommendedName>
</protein>
<evidence type="ECO:0000313" key="6">
    <source>
        <dbReference type="Proteomes" id="UP001208692"/>
    </source>
</evidence>
<evidence type="ECO:0000313" key="5">
    <source>
        <dbReference type="Proteomes" id="UP001207736"/>
    </source>
</evidence>
<dbReference type="RefSeq" id="WP_264846835.1">
    <property type="nucleotide sequence ID" value="NZ_BPMA01000031.1"/>
</dbReference>
<dbReference type="InterPro" id="IPR007527">
    <property type="entry name" value="Znf_SWIM"/>
</dbReference>
<keyword evidence="1" id="KW-0479">Metal-binding</keyword>
<sequence>MNDFEYQYAFSSLLKEDTTNSKEFIFSHCSELAEDKAVSCYFWGNMRHSFLVAKCLSALAKVVRSHFAITPEVRVFLRDPIISVGNQQLLFEAFSSCNSVYTRVNIHKDGLDGEFIQSGCTNIDFNDQSVRAFNSVTASERLFLSVGAKQTQIITETKKSIEKKVALPDRWIKGLGNVQVYLSEMDLAYKLSKMEAIQLFKSLPKTPVKQDYYLSKRGIYSFSPVASPNAVKIGGIHRLAVVQNLLLLCESVFVYSNESEQSVAFVVNFKDMDMLFLLSDSVFRGFSGEGRTLSAMTNAVPIDWVIGLNNFFKTNETFNPTMVAIENDIAISTMDTLQNTLSSLGLLGYNPLDNRYFYRRLPFKLQRLLKFNPRLENARKLNENNEVQIIEQSENYIKAEVKGTADVKHIVIGDGFHYQCTCNWYTNHKTNRGLCKHILAVKIHTEAQK</sequence>
<comment type="caution">
    <text evidence="3">The sequence shown here is derived from an EMBL/GenBank/DDBJ whole genome shotgun (WGS) entry which is preliminary data.</text>
</comment>
<dbReference type="GO" id="GO:0008270">
    <property type="term" value="F:zinc ion binding"/>
    <property type="evidence" value="ECO:0007669"/>
    <property type="project" value="UniProtKB-KW"/>
</dbReference>
<dbReference type="EMBL" id="BQKA01000013">
    <property type="protein sequence ID" value="GJM49832.1"/>
    <property type="molecule type" value="Genomic_DNA"/>
</dbReference>
<gene>
    <name evidence="3" type="ORF">RCZ15_08070</name>
    <name evidence="4" type="ORF">RCZ16_13140</name>
</gene>
<proteinExistence type="predicted"/>
<dbReference type="PROSITE" id="PS50966">
    <property type="entry name" value="ZF_SWIM"/>
    <property type="match status" value="1"/>
</dbReference>
<evidence type="ECO:0000313" key="3">
    <source>
        <dbReference type="EMBL" id="GJM49832.1"/>
    </source>
</evidence>
<keyword evidence="1" id="KW-0862">Zinc</keyword>
<evidence type="ECO:0000259" key="2">
    <source>
        <dbReference type="PROSITE" id="PS50966"/>
    </source>
</evidence>
<dbReference type="EMBL" id="BQKB01000023">
    <property type="protein sequence ID" value="GJM52997.1"/>
    <property type="molecule type" value="Genomic_DNA"/>
</dbReference>
<feature type="domain" description="SWIM-type" evidence="2">
    <location>
        <begin position="405"/>
        <end position="446"/>
    </location>
</feature>
<dbReference type="Proteomes" id="UP001208692">
    <property type="component" value="Unassembled WGS sequence"/>
</dbReference>
<name>A0AAV5AWM3_9FLAO</name>
<evidence type="ECO:0000256" key="1">
    <source>
        <dbReference type="PROSITE-ProRule" id="PRU00325"/>
    </source>
</evidence>
<dbReference type="AlphaFoldDB" id="A0AAV5AWM3"/>
<evidence type="ECO:0000313" key="4">
    <source>
        <dbReference type="EMBL" id="GJM52997.1"/>
    </source>
</evidence>
<accession>A0AAV5AWM3</accession>
<dbReference type="Proteomes" id="UP001207736">
    <property type="component" value="Unassembled WGS sequence"/>
</dbReference>